<accession>A0AA37V187</accession>
<gene>
    <name evidence="2" type="ORF">rosag_23080</name>
</gene>
<evidence type="ECO:0008006" key="4">
    <source>
        <dbReference type="Google" id="ProtNLM"/>
    </source>
</evidence>
<reference evidence="2" key="1">
    <citation type="submission" date="2022-08" db="EMBL/GenBank/DDBJ databases">
        <title>Draft genome sequencing of Roseisolibacter agri AW1220.</title>
        <authorList>
            <person name="Tobiishi Y."/>
            <person name="Tonouchi A."/>
        </authorList>
    </citation>
    <scope>NUCLEOTIDE SEQUENCE</scope>
    <source>
        <strain evidence="2">AW1220</strain>
    </source>
</reference>
<dbReference type="InterPro" id="IPR013424">
    <property type="entry name" value="Ice-binding_C"/>
</dbReference>
<keyword evidence="1" id="KW-0732">Signal</keyword>
<feature type="signal peptide" evidence="1">
    <location>
        <begin position="1"/>
        <end position="22"/>
    </location>
</feature>
<dbReference type="Proteomes" id="UP001161325">
    <property type="component" value="Unassembled WGS sequence"/>
</dbReference>
<evidence type="ECO:0000256" key="1">
    <source>
        <dbReference type="SAM" id="SignalP"/>
    </source>
</evidence>
<dbReference type="AlphaFoldDB" id="A0AA37V187"/>
<protein>
    <recommendedName>
        <fullName evidence="4">PEP-CTERM protein-sorting domain-containing protein</fullName>
    </recommendedName>
</protein>
<evidence type="ECO:0000313" key="2">
    <source>
        <dbReference type="EMBL" id="GLC25795.1"/>
    </source>
</evidence>
<name>A0AA37V187_9BACT</name>
<feature type="chain" id="PRO_5041289264" description="PEP-CTERM protein-sorting domain-containing protein" evidence="1">
    <location>
        <begin position="23"/>
        <end position="241"/>
    </location>
</feature>
<dbReference type="RefSeq" id="WP_284350254.1">
    <property type="nucleotide sequence ID" value="NZ_BRXS01000003.1"/>
</dbReference>
<dbReference type="PROSITE" id="PS51257">
    <property type="entry name" value="PROKAR_LIPOPROTEIN"/>
    <property type="match status" value="1"/>
</dbReference>
<organism evidence="2 3">
    <name type="scientific">Roseisolibacter agri</name>
    <dbReference type="NCBI Taxonomy" id="2014610"/>
    <lineage>
        <taxon>Bacteria</taxon>
        <taxon>Pseudomonadati</taxon>
        <taxon>Gemmatimonadota</taxon>
        <taxon>Gemmatimonadia</taxon>
        <taxon>Gemmatimonadales</taxon>
        <taxon>Gemmatimonadaceae</taxon>
        <taxon>Roseisolibacter</taxon>
    </lineage>
</organism>
<keyword evidence="3" id="KW-1185">Reference proteome</keyword>
<evidence type="ECO:0000313" key="3">
    <source>
        <dbReference type="Proteomes" id="UP001161325"/>
    </source>
</evidence>
<comment type="caution">
    <text evidence="2">The sequence shown here is derived from an EMBL/GenBank/DDBJ whole genome shotgun (WGS) entry which is preliminary data.</text>
</comment>
<dbReference type="EMBL" id="BRXS01000003">
    <property type="protein sequence ID" value="GLC25795.1"/>
    <property type="molecule type" value="Genomic_DNA"/>
</dbReference>
<sequence length="241" mass="23883">MKKQVAGLLPLLAAAAFQSADAQTILTTVGSACGGSQYFGCFDATLSLTGGDTFSLTITNTGAGAFTQIGIGGLSTSNNQNNPSFTYLDGTVSAPAGTSFGTDVVTNPNGLSGGTIDRPVIGIDAGGNNGLLAGGTATFSFMITSAASTFDLSTVQIAVHQQGGSPDQACGGSTKIVFSRNNANTTAGTMLDNTTNPLCNVPPGGGGTGSVVPEPATYALMGTGLLGLGLVGSIRSRRRQS</sequence>
<dbReference type="NCBIfam" id="TIGR02595">
    <property type="entry name" value="PEP_CTERM"/>
    <property type="match status" value="1"/>
</dbReference>
<proteinExistence type="predicted"/>